<dbReference type="InterPro" id="IPR003340">
    <property type="entry name" value="B3_DNA-bd"/>
</dbReference>
<dbReference type="GO" id="GO:0005634">
    <property type="term" value="C:nucleus"/>
    <property type="evidence" value="ECO:0007669"/>
    <property type="project" value="UniProtKB-SubCell"/>
</dbReference>
<evidence type="ECO:0000256" key="6">
    <source>
        <dbReference type="SAM" id="MobiDB-lite"/>
    </source>
</evidence>
<dbReference type="Pfam" id="PF02362">
    <property type="entry name" value="B3"/>
    <property type="match status" value="1"/>
</dbReference>
<dbReference type="Gene3D" id="2.40.330.10">
    <property type="entry name" value="DNA-binding pseudobarrel domain"/>
    <property type="match status" value="1"/>
</dbReference>
<evidence type="ECO:0000313" key="8">
    <source>
        <dbReference type="EnsemblPlants" id="OB01G37620.1"/>
    </source>
</evidence>
<dbReference type="PANTHER" id="PTHR31140">
    <property type="entry name" value="B3 DOMAIN-CONTAINING TRANSCRIPTION FACTOR ABI3"/>
    <property type="match status" value="1"/>
</dbReference>
<comment type="subcellular location">
    <subcellularLocation>
        <location evidence="1">Nucleus</location>
    </subcellularLocation>
</comment>
<dbReference type="InterPro" id="IPR015300">
    <property type="entry name" value="DNA-bd_pseudobarrel_sf"/>
</dbReference>
<dbReference type="InterPro" id="IPR044800">
    <property type="entry name" value="LEC2-like"/>
</dbReference>
<reference evidence="8" key="1">
    <citation type="journal article" date="2013" name="Nat. Commun.">
        <title>Whole-genome sequencing of Oryza brachyantha reveals mechanisms underlying Oryza genome evolution.</title>
        <authorList>
            <person name="Chen J."/>
            <person name="Huang Q."/>
            <person name="Gao D."/>
            <person name="Wang J."/>
            <person name="Lang Y."/>
            <person name="Liu T."/>
            <person name="Li B."/>
            <person name="Bai Z."/>
            <person name="Luis Goicoechea J."/>
            <person name="Liang C."/>
            <person name="Chen C."/>
            <person name="Zhang W."/>
            <person name="Sun S."/>
            <person name="Liao Y."/>
            <person name="Zhang X."/>
            <person name="Yang L."/>
            <person name="Song C."/>
            <person name="Wang M."/>
            <person name="Shi J."/>
            <person name="Liu G."/>
            <person name="Liu J."/>
            <person name="Zhou H."/>
            <person name="Zhou W."/>
            <person name="Yu Q."/>
            <person name="An N."/>
            <person name="Chen Y."/>
            <person name="Cai Q."/>
            <person name="Wang B."/>
            <person name="Liu B."/>
            <person name="Min J."/>
            <person name="Huang Y."/>
            <person name="Wu H."/>
            <person name="Li Z."/>
            <person name="Zhang Y."/>
            <person name="Yin Y."/>
            <person name="Song W."/>
            <person name="Jiang J."/>
            <person name="Jackson S.A."/>
            <person name="Wing R.A."/>
            <person name="Wang J."/>
            <person name="Chen M."/>
        </authorList>
    </citation>
    <scope>NUCLEOTIDE SEQUENCE [LARGE SCALE GENOMIC DNA]</scope>
    <source>
        <strain evidence="8">cv. IRGC 101232</strain>
    </source>
</reference>
<feature type="domain" description="TF-B3" evidence="7">
    <location>
        <begin position="67"/>
        <end position="170"/>
    </location>
</feature>
<dbReference type="SMART" id="SM01019">
    <property type="entry name" value="B3"/>
    <property type="match status" value="1"/>
</dbReference>
<protein>
    <recommendedName>
        <fullName evidence="7">TF-B3 domain-containing protein</fullName>
    </recommendedName>
</protein>
<sequence>MAGVTSKRRSSSASAPSSSSGDGAAVSDRPRGVTRKRRSGGRCPRPAAALIPTAPRPHQAAGLRVILQKELRYSDVSQLGRIVLPKKEAEAYLPILTSKDGKKSLCMHDLLNAQLWTFKYRYWPNNKSRMYVLENTGDYVRTHDLQLGDSIVIYKDDENNRFVIGAKKAGDQQAATVPQVDEHMSTLFPIFPIAQVDDYLSPMAPQVDISAFVSHADENHEIFDGILNSLPEIPVANVRYSDFFDPFDDGMDMANTLNTNQSSNLHVTDEKSGHSLFPNPKSGPQM</sequence>
<proteinExistence type="predicted"/>
<feature type="region of interest" description="Disordered" evidence="6">
    <location>
        <begin position="264"/>
        <end position="286"/>
    </location>
</feature>
<evidence type="ECO:0000256" key="2">
    <source>
        <dbReference type="ARBA" id="ARBA00023015"/>
    </source>
</evidence>
<dbReference type="GeneID" id="102710066"/>
<feature type="compositionally biased region" description="Low complexity" evidence="6">
    <location>
        <begin position="11"/>
        <end position="27"/>
    </location>
</feature>
<keyword evidence="9" id="KW-1185">Reference proteome</keyword>
<dbReference type="KEGG" id="obr:102710066"/>
<feature type="region of interest" description="Disordered" evidence="6">
    <location>
        <begin position="1"/>
        <end position="54"/>
    </location>
</feature>
<dbReference type="STRING" id="4533.J3L3F6"/>
<evidence type="ECO:0000256" key="1">
    <source>
        <dbReference type="ARBA" id="ARBA00004123"/>
    </source>
</evidence>
<accession>J3L3F6</accession>
<dbReference type="GO" id="GO:0048573">
    <property type="term" value="P:photoperiodism, flowering"/>
    <property type="evidence" value="ECO:0007669"/>
    <property type="project" value="EnsemblPlants"/>
</dbReference>
<evidence type="ECO:0000256" key="3">
    <source>
        <dbReference type="ARBA" id="ARBA00023125"/>
    </source>
</evidence>
<evidence type="ECO:0000256" key="5">
    <source>
        <dbReference type="ARBA" id="ARBA00023242"/>
    </source>
</evidence>
<keyword evidence="2" id="KW-0805">Transcription regulation</keyword>
<dbReference type="OrthoDB" id="757982at2759"/>
<dbReference type="OMA" id="ERWQEQP"/>
<dbReference type="FunFam" id="2.40.330.10:FF:000003">
    <property type="entry name" value="B3 domain-containing transcription factor FUS3"/>
    <property type="match status" value="1"/>
</dbReference>
<dbReference type="AlphaFoldDB" id="J3L3F6"/>
<name>J3L3F6_ORYBR</name>
<keyword evidence="5" id="KW-0539">Nucleus</keyword>
<organism evidence="8">
    <name type="scientific">Oryza brachyantha</name>
    <name type="common">malo sina</name>
    <dbReference type="NCBI Taxonomy" id="4533"/>
    <lineage>
        <taxon>Eukaryota</taxon>
        <taxon>Viridiplantae</taxon>
        <taxon>Streptophyta</taxon>
        <taxon>Embryophyta</taxon>
        <taxon>Tracheophyta</taxon>
        <taxon>Spermatophyta</taxon>
        <taxon>Magnoliopsida</taxon>
        <taxon>Liliopsida</taxon>
        <taxon>Poales</taxon>
        <taxon>Poaceae</taxon>
        <taxon>BOP clade</taxon>
        <taxon>Oryzoideae</taxon>
        <taxon>Oryzeae</taxon>
        <taxon>Oryzinae</taxon>
        <taxon>Oryza</taxon>
    </lineage>
</organism>
<dbReference type="HOGENOM" id="CLU_058916_0_0_1"/>
<dbReference type="CDD" id="cd10017">
    <property type="entry name" value="B3_DNA"/>
    <property type="match status" value="1"/>
</dbReference>
<dbReference type="PANTHER" id="PTHR31140:SF73">
    <property type="entry name" value="B3 DOMAIN-CONTAINING TRANSCRIPTION FACTOR FUS3"/>
    <property type="match status" value="1"/>
</dbReference>
<evidence type="ECO:0000313" key="9">
    <source>
        <dbReference type="Proteomes" id="UP000006038"/>
    </source>
</evidence>
<evidence type="ECO:0000259" key="7">
    <source>
        <dbReference type="PROSITE" id="PS50863"/>
    </source>
</evidence>
<dbReference type="eggNOG" id="ENOG502QPW6">
    <property type="taxonomic scope" value="Eukaryota"/>
</dbReference>
<dbReference type="GO" id="GO:0000976">
    <property type="term" value="F:transcription cis-regulatory region binding"/>
    <property type="evidence" value="ECO:0007669"/>
    <property type="project" value="EnsemblPlants"/>
</dbReference>
<feature type="compositionally biased region" description="Basic residues" evidence="6">
    <location>
        <begin position="1"/>
        <end position="10"/>
    </location>
</feature>
<keyword evidence="3" id="KW-0238">DNA-binding</keyword>
<dbReference type="PROSITE" id="PS50863">
    <property type="entry name" value="B3"/>
    <property type="match status" value="1"/>
</dbReference>
<evidence type="ECO:0000256" key="4">
    <source>
        <dbReference type="ARBA" id="ARBA00023163"/>
    </source>
</evidence>
<dbReference type="Proteomes" id="UP000006038">
    <property type="component" value="Chromosome 1"/>
</dbReference>
<dbReference type="Gramene" id="OB01G37620.1">
    <property type="protein sequence ID" value="OB01G37620.1"/>
    <property type="gene ID" value="OB01G37620"/>
</dbReference>
<keyword evidence="4" id="KW-0804">Transcription</keyword>
<reference evidence="8" key="2">
    <citation type="submission" date="2013-04" db="UniProtKB">
        <authorList>
            <consortium name="EnsemblPlants"/>
        </authorList>
    </citation>
    <scope>IDENTIFICATION</scope>
</reference>
<dbReference type="EnsemblPlants" id="OB01G37620.1">
    <property type="protein sequence ID" value="OB01G37620.1"/>
    <property type="gene ID" value="OB01G37620"/>
</dbReference>
<dbReference type="SUPFAM" id="SSF101936">
    <property type="entry name" value="DNA-binding pseudobarrel domain"/>
    <property type="match status" value="1"/>
</dbReference>
<dbReference type="GO" id="GO:0003700">
    <property type="term" value="F:DNA-binding transcription factor activity"/>
    <property type="evidence" value="ECO:0007669"/>
    <property type="project" value="EnsemblPlants"/>
</dbReference>